<evidence type="ECO:0000256" key="1">
    <source>
        <dbReference type="SAM" id="MobiDB-lite"/>
    </source>
</evidence>
<reference evidence="2" key="1">
    <citation type="journal article" date="2021" name="Proc. Natl. Acad. Sci. U.S.A.">
        <title>Three genomes in the algal genus Volvox reveal the fate of a haploid sex-determining region after a transition to homothallism.</title>
        <authorList>
            <person name="Yamamoto K."/>
            <person name="Hamaji T."/>
            <person name="Kawai-Toyooka H."/>
            <person name="Matsuzaki R."/>
            <person name="Takahashi F."/>
            <person name="Nishimura Y."/>
            <person name="Kawachi M."/>
            <person name="Noguchi H."/>
            <person name="Minakuchi Y."/>
            <person name="Umen J.G."/>
            <person name="Toyoda A."/>
            <person name="Nozaki H."/>
        </authorList>
    </citation>
    <scope>NUCLEOTIDE SEQUENCE</scope>
    <source>
        <strain evidence="2">NIES-3785</strain>
    </source>
</reference>
<evidence type="ECO:0000313" key="3">
    <source>
        <dbReference type="Proteomes" id="UP000722791"/>
    </source>
</evidence>
<accession>A0A8J4G6U9</accession>
<protein>
    <submittedName>
        <fullName evidence="2">Uncharacterized protein</fullName>
    </submittedName>
</protein>
<feature type="non-terminal residue" evidence="2">
    <location>
        <position position="261"/>
    </location>
</feature>
<feature type="region of interest" description="Disordered" evidence="1">
    <location>
        <begin position="205"/>
        <end position="229"/>
    </location>
</feature>
<dbReference type="Proteomes" id="UP000722791">
    <property type="component" value="Unassembled WGS sequence"/>
</dbReference>
<dbReference type="EMBL" id="BNCQ01000009">
    <property type="protein sequence ID" value="GIM01257.1"/>
    <property type="molecule type" value="Genomic_DNA"/>
</dbReference>
<organism evidence="2 3">
    <name type="scientific">Volvox reticuliferus</name>
    <dbReference type="NCBI Taxonomy" id="1737510"/>
    <lineage>
        <taxon>Eukaryota</taxon>
        <taxon>Viridiplantae</taxon>
        <taxon>Chlorophyta</taxon>
        <taxon>core chlorophytes</taxon>
        <taxon>Chlorophyceae</taxon>
        <taxon>CS clade</taxon>
        <taxon>Chlamydomonadales</taxon>
        <taxon>Volvocaceae</taxon>
        <taxon>Volvox</taxon>
    </lineage>
</organism>
<name>A0A8J4G6U9_9CHLO</name>
<evidence type="ECO:0000313" key="2">
    <source>
        <dbReference type="EMBL" id="GIM01257.1"/>
    </source>
</evidence>
<dbReference type="AlphaFoldDB" id="A0A8J4G6U9"/>
<proteinExistence type="predicted"/>
<comment type="caution">
    <text evidence="2">The sequence shown here is derived from an EMBL/GenBank/DDBJ whole genome shotgun (WGS) entry which is preliminary data.</text>
</comment>
<sequence>MQLFARACCFGRSFENTASEKFNNERTHNVIDCGADGHAAAQVKDRRAASAQIDAPWRLHLGNPLPSSIADSDCPVAVISLNDWAVLHDCDDIALTEFLECVLINDAVHHVLGPATPQAYQRLILLALLEKEPNFLLELRETLHSLQEQECHTPLLAVAGGTTVSNKDWKSIKCRQPSAPVIPDRPGSKTQRKMTVTVPRRKDAWGGSVSFEDSGKDGNGGAATRETPAPDACSVQLNFEGLRLHPCWLFDEVASPGGDDG</sequence>
<gene>
    <name evidence="2" type="ORF">Vretimale_6056</name>
</gene>